<dbReference type="AlphaFoldDB" id="A0A8T0E0H5"/>
<sequence length="132" mass="13830">MCDAGGARECRGHPSGTETWAHGGRARGGSSPSPPTEARAGAGRRRSRGDWNGEFRRRTADALVPPPTPPTPWSSPHNHHSSYPLTSTFCQTASPTLLPIFGGAGREAARRGTVGDDEGDSLHAVCPPPLPT</sequence>
<dbReference type="Proteomes" id="UP000807504">
    <property type="component" value="Unassembled WGS sequence"/>
</dbReference>
<feature type="region of interest" description="Disordered" evidence="1">
    <location>
        <begin position="106"/>
        <end position="132"/>
    </location>
</feature>
<reference evidence="2" key="1">
    <citation type="journal article" date="2020" name="bioRxiv">
        <title>Chromosome-level reference genome of the European wasp spider Argiope bruennichi: a resource for studies on range expansion and evolutionary adaptation.</title>
        <authorList>
            <person name="Sheffer M.M."/>
            <person name="Hoppe A."/>
            <person name="Krehenwinkel H."/>
            <person name="Uhl G."/>
            <person name="Kuss A.W."/>
            <person name="Jensen L."/>
            <person name="Jensen C."/>
            <person name="Gillespie R.G."/>
            <person name="Hoff K.J."/>
            <person name="Prost S."/>
        </authorList>
    </citation>
    <scope>NUCLEOTIDE SEQUENCE</scope>
</reference>
<accession>A0A8T0E0H5</accession>
<protein>
    <submittedName>
        <fullName evidence="2">Uncharacterized protein</fullName>
    </submittedName>
</protein>
<organism evidence="2 3">
    <name type="scientific">Argiope bruennichi</name>
    <name type="common">Wasp spider</name>
    <name type="synonym">Aranea bruennichi</name>
    <dbReference type="NCBI Taxonomy" id="94029"/>
    <lineage>
        <taxon>Eukaryota</taxon>
        <taxon>Metazoa</taxon>
        <taxon>Ecdysozoa</taxon>
        <taxon>Arthropoda</taxon>
        <taxon>Chelicerata</taxon>
        <taxon>Arachnida</taxon>
        <taxon>Araneae</taxon>
        <taxon>Araneomorphae</taxon>
        <taxon>Entelegynae</taxon>
        <taxon>Araneoidea</taxon>
        <taxon>Araneidae</taxon>
        <taxon>Argiope</taxon>
    </lineage>
</organism>
<proteinExistence type="predicted"/>
<feature type="compositionally biased region" description="Basic and acidic residues" evidence="1">
    <location>
        <begin position="1"/>
        <end position="12"/>
    </location>
</feature>
<dbReference type="EMBL" id="JABXBU010002231">
    <property type="protein sequence ID" value="KAF8764288.1"/>
    <property type="molecule type" value="Genomic_DNA"/>
</dbReference>
<evidence type="ECO:0000313" key="3">
    <source>
        <dbReference type="Proteomes" id="UP000807504"/>
    </source>
</evidence>
<comment type="caution">
    <text evidence="2">The sequence shown here is derived from an EMBL/GenBank/DDBJ whole genome shotgun (WGS) entry which is preliminary data.</text>
</comment>
<feature type="compositionally biased region" description="Pro residues" evidence="1">
    <location>
        <begin position="64"/>
        <end position="73"/>
    </location>
</feature>
<reference evidence="2" key="2">
    <citation type="submission" date="2020-06" db="EMBL/GenBank/DDBJ databases">
        <authorList>
            <person name="Sheffer M."/>
        </authorList>
    </citation>
    <scope>NUCLEOTIDE SEQUENCE</scope>
</reference>
<feature type="compositionally biased region" description="Basic and acidic residues" evidence="1">
    <location>
        <begin position="48"/>
        <end position="60"/>
    </location>
</feature>
<feature type="region of interest" description="Disordered" evidence="1">
    <location>
        <begin position="1"/>
        <end position="86"/>
    </location>
</feature>
<name>A0A8T0E0H5_ARGBR</name>
<evidence type="ECO:0000256" key="1">
    <source>
        <dbReference type="SAM" id="MobiDB-lite"/>
    </source>
</evidence>
<evidence type="ECO:0000313" key="2">
    <source>
        <dbReference type="EMBL" id="KAF8764288.1"/>
    </source>
</evidence>
<keyword evidence="3" id="KW-1185">Reference proteome</keyword>
<gene>
    <name evidence="2" type="ORF">HNY73_022377</name>
</gene>